<dbReference type="AlphaFoldDB" id="A0A9P6M0F5"/>
<sequence>MVSSVTRALQLPEILHAIARWIPLFNHGSLSKTYSFMYSSFHNFEDEYVYSPQNIFPCTLVSRLWNRCFTPHLYHYYIAHNITGRRWRDYERSLAFQRCSHFIRRHLSSAHFSRIEPRDVSKLDSGFPTHCSSPSEISALLKNINEFSNHGMKDPVVQMLLHNQGSQLKLLTWHGSLEPPEIDWHYHSALVNLSCLEELILRWCNVSNALLFGILSGCSGTLRRLTLKSISGFDEGLFQYRGDHNGIDLNTTTHISSDTKGWPWSLRQLKFLHLLLDHRQSHASVLLPRLCPSLETIHITAADEVLPIKHLVSSLRLNCPNLHTIHYRNDLIEDYFYPEADVYASLFKDSFVSPGLRCTSIELSKGLEYRIMEALLFHSNTLVALELGCYSGDLTIRPLNLDQMLILLVHCTNLKEVRLSPVNCSIYCIDELFTQPWRCQGLESLIMDGYKPSRGSQFSGDESNFQALVEQRQLIELTREVDRHRARPRRHPHQEYRDDGQGWFLRYGLDADAFYEALIDGDLKRRLFEHMYKTSGVRKVKYLRLNRTELFFSEKFAAKRA</sequence>
<protein>
    <submittedName>
        <fullName evidence="1">Uncharacterized protein</fullName>
    </submittedName>
</protein>
<reference evidence="1" key="1">
    <citation type="journal article" date="2020" name="Fungal Divers.">
        <title>Resolving the Mortierellaceae phylogeny through synthesis of multi-gene phylogenetics and phylogenomics.</title>
        <authorList>
            <person name="Vandepol N."/>
            <person name="Liber J."/>
            <person name="Desiro A."/>
            <person name="Na H."/>
            <person name="Kennedy M."/>
            <person name="Barry K."/>
            <person name="Grigoriev I.V."/>
            <person name="Miller A.N."/>
            <person name="O'Donnell K."/>
            <person name="Stajich J.E."/>
            <person name="Bonito G."/>
        </authorList>
    </citation>
    <scope>NUCLEOTIDE SEQUENCE</scope>
    <source>
        <strain evidence="1">MES-2147</strain>
    </source>
</reference>
<gene>
    <name evidence="1" type="ORF">BGZ65_002329</name>
</gene>
<accession>A0A9P6M0F5</accession>
<evidence type="ECO:0000313" key="2">
    <source>
        <dbReference type="Proteomes" id="UP000749646"/>
    </source>
</evidence>
<dbReference type="OrthoDB" id="2441267at2759"/>
<dbReference type="Proteomes" id="UP000749646">
    <property type="component" value="Unassembled WGS sequence"/>
</dbReference>
<name>A0A9P6M0F5_9FUNG</name>
<evidence type="ECO:0000313" key="1">
    <source>
        <dbReference type="EMBL" id="KAF9956946.1"/>
    </source>
</evidence>
<comment type="caution">
    <text evidence="1">The sequence shown here is derived from an EMBL/GenBank/DDBJ whole genome shotgun (WGS) entry which is preliminary data.</text>
</comment>
<dbReference type="Gene3D" id="3.80.10.10">
    <property type="entry name" value="Ribonuclease Inhibitor"/>
    <property type="match status" value="1"/>
</dbReference>
<proteinExistence type="predicted"/>
<dbReference type="InterPro" id="IPR032675">
    <property type="entry name" value="LRR_dom_sf"/>
</dbReference>
<keyword evidence="2" id="KW-1185">Reference proteome</keyword>
<dbReference type="EMBL" id="JAAAHW010006647">
    <property type="protein sequence ID" value="KAF9956946.1"/>
    <property type="molecule type" value="Genomic_DNA"/>
</dbReference>
<organism evidence="1 2">
    <name type="scientific">Modicella reniformis</name>
    <dbReference type="NCBI Taxonomy" id="1440133"/>
    <lineage>
        <taxon>Eukaryota</taxon>
        <taxon>Fungi</taxon>
        <taxon>Fungi incertae sedis</taxon>
        <taxon>Mucoromycota</taxon>
        <taxon>Mortierellomycotina</taxon>
        <taxon>Mortierellomycetes</taxon>
        <taxon>Mortierellales</taxon>
        <taxon>Mortierellaceae</taxon>
        <taxon>Modicella</taxon>
    </lineage>
</organism>